<evidence type="ECO:0000259" key="1">
    <source>
        <dbReference type="Pfam" id="PF12680"/>
    </source>
</evidence>
<dbReference type="InterPro" id="IPR032710">
    <property type="entry name" value="NTF2-like_dom_sf"/>
</dbReference>
<dbReference type="SUPFAM" id="SSF54427">
    <property type="entry name" value="NTF2-like"/>
    <property type="match status" value="1"/>
</dbReference>
<proteinExistence type="predicted"/>
<comment type="caution">
    <text evidence="2">The sequence shown here is derived from an EMBL/GenBank/DDBJ whole genome shotgun (WGS) entry which is preliminary data.</text>
</comment>
<name>A0A1E8FFE9_9ALTE</name>
<dbReference type="STRING" id="1856405.BFC17_13765"/>
<keyword evidence="3" id="KW-1185">Reference proteome</keyword>
<gene>
    <name evidence="2" type="ORF">BFC17_13765</name>
</gene>
<evidence type="ECO:0000313" key="2">
    <source>
        <dbReference type="EMBL" id="OFI34651.1"/>
    </source>
</evidence>
<evidence type="ECO:0000313" key="3">
    <source>
        <dbReference type="Proteomes" id="UP000176037"/>
    </source>
</evidence>
<dbReference type="Gene3D" id="3.10.450.50">
    <property type="match status" value="1"/>
</dbReference>
<organism evidence="2 3">
    <name type="scientific">Alteromonas lipolytica</name>
    <dbReference type="NCBI Taxonomy" id="1856405"/>
    <lineage>
        <taxon>Bacteria</taxon>
        <taxon>Pseudomonadati</taxon>
        <taxon>Pseudomonadota</taxon>
        <taxon>Gammaproteobacteria</taxon>
        <taxon>Alteromonadales</taxon>
        <taxon>Alteromonadaceae</taxon>
        <taxon>Alteromonas/Salinimonas group</taxon>
        <taxon>Alteromonas</taxon>
    </lineage>
</organism>
<sequence>MKSLFQAIDNQDADSFAAFLAENATFRFGNAPAVHGREAIKAAVSGFFDSISAISHTLNEAWQTPAGAVSHGAVTYTRLDNSTLTVPFCNVFKIRDNLIEEYLIFVDNSELYR</sequence>
<dbReference type="OrthoDB" id="8759424at2"/>
<dbReference type="AlphaFoldDB" id="A0A1E8FFE9"/>
<dbReference type="RefSeq" id="WP_070175569.1">
    <property type="nucleotide sequence ID" value="NZ_BMJR01000001.1"/>
</dbReference>
<dbReference type="Proteomes" id="UP000176037">
    <property type="component" value="Unassembled WGS sequence"/>
</dbReference>
<accession>A0A1E8FFE9</accession>
<dbReference type="EMBL" id="MJIC01000010">
    <property type="protein sequence ID" value="OFI34651.1"/>
    <property type="molecule type" value="Genomic_DNA"/>
</dbReference>
<dbReference type="Pfam" id="PF12680">
    <property type="entry name" value="SnoaL_2"/>
    <property type="match status" value="1"/>
</dbReference>
<feature type="domain" description="SnoaL-like" evidence="1">
    <location>
        <begin position="4"/>
        <end position="101"/>
    </location>
</feature>
<dbReference type="InterPro" id="IPR037401">
    <property type="entry name" value="SnoaL-like"/>
</dbReference>
<protein>
    <recommendedName>
        <fullName evidence="1">SnoaL-like domain-containing protein</fullName>
    </recommendedName>
</protein>
<reference evidence="2 3" key="1">
    <citation type="submission" date="2016-09" db="EMBL/GenBank/DDBJ databases">
        <title>Alteromonas lipolytica, a new species isolated from sea water.</title>
        <authorList>
            <person name="Wu Y.-H."/>
            <person name="Cheng H."/>
            <person name="Xu X.-W."/>
        </authorList>
    </citation>
    <scope>NUCLEOTIDE SEQUENCE [LARGE SCALE GENOMIC DNA]</scope>
    <source>
        <strain evidence="2 3">JW12</strain>
    </source>
</reference>